<evidence type="ECO:0000313" key="3">
    <source>
        <dbReference type="Ensembl" id="ENSCMIP00000005914.1"/>
    </source>
</evidence>
<keyword evidence="4" id="KW-1185">Reference proteome</keyword>
<dbReference type="PANTHER" id="PTHR13743">
    <property type="entry name" value="BEIGE/BEACH-RELATED"/>
    <property type="match status" value="1"/>
</dbReference>
<organism evidence="3 4">
    <name type="scientific">Callorhinchus milii</name>
    <name type="common">Ghost shark</name>
    <dbReference type="NCBI Taxonomy" id="7868"/>
    <lineage>
        <taxon>Eukaryota</taxon>
        <taxon>Metazoa</taxon>
        <taxon>Chordata</taxon>
        <taxon>Craniata</taxon>
        <taxon>Vertebrata</taxon>
        <taxon>Chondrichthyes</taxon>
        <taxon>Holocephali</taxon>
        <taxon>Chimaeriformes</taxon>
        <taxon>Callorhinchidae</taxon>
        <taxon>Callorhinchus</taxon>
    </lineage>
</organism>
<feature type="domain" description="BEACH" evidence="2">
    <location>
        <begin position="44"/>
        <end position="105"/>
    </location>
</feature>
<keyword evidence="1" id="KW-0853">WD repeat</keyword>
<dbReference type="Gene3D" id="1.10.1540.10">
    <property type="entry name" value="BEACH domain"/>
    <property type="match status" value="1"/>
</dbReference>
<reference evidence="4" key="2">
    <citation type="journal article" date="2007" name="PLoS Biol.">
        <title>Survey sequencing and comparative analysis of the elephant shark (Callorhinchus milii) genome.</title>
        <authorList>
            <person name="Venkatesh B."/>
            <person name="Kirkness E.F."/>
            <person name="Loh Y.H."/>
            <person name="Halpern A.L."/>
            <person name="Lee A.P."/>
            <person name="Johnson J."/>
            <person name="Dandona N."/>
            <person name="Viswanathan L.D."/>
            <person name="Tay A."/>
            <person name="Venter J.C."/>
            <person name="Strausberg R.L."/>
            <person name="Brenner S."/>
        </authorList>
    </citation>
    <scope>NUCLEOTIDE SEQUENCE [LARGE SCALE GENOMIC DNA]</scope>
</reference>
<dbReference type="InterPro" id="IPR050865">
    <property type="entry name" value="BEACH_Domain"/>
</dbReference>
<accession>A0A4W3H7K3</accession>
<reference evidence="4" key="3">
    <citation type="journal article" date="2014" name="Nature">
        <title>Elephant shark genome provides unique insights into gnathostome evolution.</title>
        <authorList>
            <consortium name="International Elephant Shark Genome Sequencing Consortium"/>
            <person name="Venkatesh B."/>
            <person name="Lee A.P."/>
            <person name="Ravi V."/>
            <person name="Maurya A.K."/>
            <person name="Lian M.M."/>
            <person name="Swann J.B."/>
            <person name="Ohta Y."/>
            <person name="Flajnik M.F."/>
            <person name="Sutoh Y."/>
            <person name="Kasahara M."/>
            <person name="Hoon S."/>
            <person name="Gangu V."/>
            <person name="Roy S.W."/>
            <person name="Irimia M."/>
            <person name="Korzh V."/>
            <person name="Kondrychyn I."/>
            <person name="Lim Z.W."/>
            <person name="Tay B.H."/>
            <person name="Tohari S."/>
            <person name="Kong K.W."/>
            <person name="Ho S."/>
            <person name="Lorente-Galdos B."/>
            <person name="Quilez J."/>
            <person name="Marques-Bonet T."/>
            <person name="Raney B.J."/>
            <person name="Ingham P.W."/>
            <person name="Tay A."/>
            <person name="Hillier L.W."/>
            <person name="Minx P."/>
            <person name="Boehm T."/>
            <person name="Wilson R.K."/>
            <person name="Brenner S."/>
            <person name="Warren W.C."/>
        </authorList>
    </citation>
    <scope>NUCLEOTIDE SEQUENCE [LARGE SCALE GENOMIC DNA]</scope>
</reference>
<dbReference type="GO" id="GO:0008104">
    <property type="term" value="P:intracellular protein localization"/>
    <property type="evidence" value="ECO:0007669"/>
    <property type="project" value="TreeGrafter"/>
</dbReference>
<evidence type="ECO:0000313" key="4">
    <source>
        <dbReference type="Proteomes" id="UP000314986"/>
    </source>
</evidence>
<dbReference type="PROSITE" id="PS50197">
    <property type="entry name" value="BEACH"/>
    <property type="match status" value="1"/>
</dbReference>
<reference evidence="4" key="1">
    <citation type="journal article" date="2006" name="Science">
        <title>Ancient noncoding elements conserved in the human genome.</title>
        <authorList>
            <person name="Venkatesh B."/>
            <person name="Kirkness E.F."/>
            <person name="Loh Y.H."/>
            <person name="Halpern A.L."/>
            <person name="Lee A.P."/>
            <person name="Johnson J."/>
            <person name="Dandona N."/>
            <person name="Viswanathan L.D."/>
            <person name="Tay A."/>
            <person name="Venter J.C."/>
            <person name="Strausberg R.L."/>
            <person name="Brenner S."/>
        </authorList>
    </citation>
    <scope>NUCLEOTIDE SEQUENCE [LARGE SCALE GENOMIC DNA]</scope>
</reference>
<dbReference type="InParanoid" id="A0A4W3H7K3"/>
<dbReference type="GO" id="GO:0016020">
    <property type="term" value="C:membrane"/>
    <property type="evidence" value="ECO:0007669"/>
    <property type="project" value="TreeGrafter"/>
</dbReference>
<dbReference type="GO" id="GO:0019901">
    <property type="term" value="F:protein kinase binding"/>
    <property type="evidence" value="ECO:0007669"/>
    <property type="project" value="TreeGrafter"/>
</dbReference>
<dbReference type="InterPro" id="IPR000409">
    <property type="entry name" value="BEACH_dom"/>
</dbReference>
<evidence type="ECO:0000259" key="2">
    <source>
        <dbReference type="PROSITE" id="PS50197"/>
    </source>
</evidence>
<name>A0A4W3H7K3_CALMI</name>
<dbReference type="AlphaFoldDB" id="A0A4W3H7K3"/>
<dbReference type="Ensembl" id="ENSCMIT00000006111.1">
    <property type="protein sequence ID" value="ENSCMIP00000005914.1"/>
    <property type="gene ID" value="ENSCMIG00000003402.1"/>
</dbReference>
<dbReference type="SUPFAM" id="SSF81837">
    <property type="entry name" value="BEACH domain"/>
    <property type="match status" value="1"/>
</dbReference>
<dbReference type="GeneTree" id="ENSGT00940000158454"/>
<protein>
    <recommendedName>
        <fullName evidence="2">BEACH domain-containing protein</fullName>
    </recommendedName>
</protein>
<dbReference type="PANTHER" id="PTHR13743:SF111">
    <property type="entry name" value="NEUROBEACHIN-LIKE PROTEIN 2"/>
    <property type="match status" value="1"/>
</dbReference>
<evidence type="ECO:0000256" key="1">
    <source>
        <dbReference type="ARBA" id="ARBA00022574"/>
    </source>
</evidence>
<reference evidence="3" key="4">
    <citation type="submission" date="2025-08" db="UniProtKB">
        <authorList>
            <consortium name="Ensembl"/>
        </authorList>
    </citation>
    <scope>IDENTIFICATION</scope>
</reference>
<dbReference type="GO" id="GO:0005829">
    <property type="term" value="C:cytosol"/>
    <property type="evidence" value="ECO:0007669"/>
    <property type="project" value="TreeGrafter"/>
</dbReference>
<dbReference type="InterPro" id="IPR036372">
    <property type="entry name" value="BEACH_dom_sf"/>
</dbReference>
<proteinExistence type="predicted"/>
<reference evidence="3" key="5">
    <citation type="submission" date="2025-09" db="UniProtKB">
        <authorList>
            <consortium name="Ensembl"/>
        </authorList>
    </citation>
    <scope>IDENTIFICATION</scope>
</reference>
<dbReference type="Proteomes" id="UP000314986">
    <property type="component" value="Unassembled WGS sequence"/>
</dbReference>
<dbReference type="Pfam" id="PF02138">
    <property type="entry name" value="Beach"/>
    <property type="match status" value="1"/>
</dbReference>
<sequence length="105" mass="11918">EADNPIPVADAVFPSLTCCRQVRNKVYSRILGTRPPNLFYFGSRSPQELLKASGLTQKWVQREISNFEYLMQLNTIAGRTYSDLSQYPVVSDSNRVTLPLHRPST</sequence>